<proteinExistence type="predicted"/>
<accession>A0A2T2WKT6</accession>
<organism evidence="1 2">
    <name type="scientific">Sulfobacillus benefaciens</name>
    <dbReference type="NCBI Taxonomy" id="453960"/>
    <lineage>
        <taxon>Bacteria</taxon>
        <taxon>Bacillati</taxon>
        <taxon>Bacillota</taxon>
        <taxon>Clostridia</taxon>
        <taxon>Eubacteriales</taxon>
        <taxon>Clostridiales Family XVII. Incertae Sedis</taxon>
        <taxon>Sulfobacillus</taxon>
    </lineage>
</organism>
<dbReference type="InterPro" id="IPR027417">
    <property type="entry name" value="P-loop_NTPase"/>
</dbReference>
<dbReference type="SUPFAM" id="SSF52540">
    <property type="entry name" value="P-loop containing nucleoside triphosphate hydrolases"/>
    <property type="match status" value="1"/>
</dbReference>
<evidence type="ECO:0000313" key="2">
    <source>
        <dbReference type="Proteomes" id="UP000242699"/>
    </source>
</evidence>
<name>A0A2T2WKT6_9FIRM</name>
<sequence>MDLSEEDVNYLVTSVSTKVLGGKKKVGCVMTLLADTAFDEASERFIGREEELRQFQIWLDDPHPRTQLWDIHGIAGMGKSTLLWQWIGRARRLRIPVVWMDGRSCPKQPVHFLDHLFEITDNVLPLNPRIKKPWPPRFLWAVENFGDLELLEGWLREDLIGRLPEDGGLLIVVSRRGLSPHWHVHPVWSSRIRKMRIGPWSLSEVATYCEQLGLVVTDDLQRVLRPLQGHPLSLAVAGEYFLRQGSVKNQEDYSFLETITAELLREVTDSGLHPFLDILTVLPVANQDMMAMIADPVAITGQQYRDLGHLSFVQAVPGGMGLHDVVRSQLLAYMKEHNPAALKDLRLKALDCLGSLYRRSSSASERNHLAYLLLEITAQSLPISSPYANIAAIDEIVRENRLKMEDLKHLHKMLDQWGRQSLDMPDNQVAHALLDDIARNFDEDIRIFRSPGGEPVAFFATLPMYRETRELIEQYVPGSIEKYFPSESEFPLDRSDADTYFGVLVGVDANHPRYSSHDLLGILIRDGLSFLGRGLRGVIGVSDLNLKQLLEILGFVSHPVDAKKGVDAFVLDMRNRDFLLWVGSIVQALNQPFSGANYSIDEALLRQVLKVLNNEEALQKTGFPQILGCQPKEARYIVQRLLNAPPISPLTASEQEVLRRTFFERVGNADAVALALHLSRPTYYRLLKKGVGNLCKILQSGDFLSAIVQ</sequence>
<dbReference type="Proteomes" id="UP000242699">
    <property type="component" value="Unassembled WGS sequence"/>
</dbReference>
<dbReference type="AlphaFoldDB" id="A0A2T2WKT6"/>
<evidence type="ECO:0000313" key="1">
    <source>
        <dbReference type="EMBL" id="PSR22826.1"/>
    </source>
</evidence>
<gene>
    <name evidence="1" type="ORF">C7B43_20490</name>
</gene>
<comment type="caution">
    <text evidence="1">The sequence shown here is derived from an EMBL/GenBank/DDBJ whole genome shotgun (WGS) entry which is preliminary data.</text>
</comment>
<dbReference type="Gene3D" id="3.40.50.300">
    <property type="entry name" value="P-loop containing nucleotide triphosphate hydrolases"/>
    <property type="match status" value="1"/>
</dbReference>
<evidence type="ECO:0008006" key="3">
    <source>
        <dbReference type="Google" id="ProtNLM"/>
    </source>
</evidence>
<reference evidence="1 2" key="1">
    <citation type="journal article" date="2014" name="BMC Genomics">
        <title>Comparison of environmental and isolate Sulfobacillus genomes reveals diverse carbon, sulfur, nitrogen, and hydrogen metabolisms.</title>
        <authorList>
            <person name="Justice N.B."/>
            <person name="Norman A."/>
            <person name="Brown C.T."/>
            <person name="Singh A."/>
            <person name="Thomas B.C."/>
            <person name="Banfield J.F."/>
        </authorList>
    </citation>
    <scope>NUCLEOTIDE SEQUENCE [LARGE SCALE GENOMIC DNA]</scope>
    <source>
        <strain evidence="1">AMDSBA1</strain>
    </source>
</reference>
<dbReference type="EMBL" id="PXYT01000103">
    <property type="protein sequence ID" value="PSR22826.1"/>
    <property type="molecule type" value="Genomic_DNA"/>
</dbReference>
<protein>
    <recommendedName>
        <fullName evidence="3">ATP-binding protein</fullName>
    </recommendedName>
</protein>